<organism evidence="1 2">
    <name type="scientific">Pristionchus entomophagus</name>
    <dbReference type="NCBI Taxonomy" id="358040"/>
    <lineage>
        <taxon>Eukaryota</taxon>
        <taxon>Metazoa</taxon>
        <taxon>Ecdysozoa</taxon>
        <taxon>Nematoda</taxon>
        <taxon>Chromadorea</taxon>
        <taxon>Rhabditida</taxon>
        <taxon>Rhabditina</taxon>
        <taxon>Diplogasteromorpha</taxon>
        <taxon>Diplogasteroidea</taxon>
        <taxon>Neodiplogasteridae</taxon>
        <taxon>Pristionchus</taxon>
    </lineage>
</organism>
<protein>
    <submittedName>
        <fullName evidence="1">Uncharacterized protein</fullName>
    </submittedName>
</protein>
<comment type="caution">
    <text evidence="1">The sequence shown here is derived from an EMBL/GenBank/DDBJ whole genome shotgun (WGS) entry which is preliminary data.</text>
</comment>
<accession>A0AAV5T2C1</accession>
<gene>
    <name evidence="1" type="ORF">PENTCL1PPCAC_8665</name>
</gene>
<proteinExistence type="predicted"/>
<feature type="non-terminal residue" evidence="1">
    <location>
        <position position="1"/>
    </location>
</feature>
<dbReference type="Proteomes" id="UP001432027">
    <property type="component" value="Unassembled WGS sequence"/>
</dbReference>
<sequence>AVLLLLPMLVSINAQWIEGMTWLPYLPNGTVVPPVVLEGFKHIPAEKIAHSLATNAPPSHLDLCCIEFCHVVVFDFPLEDDCCRTSCFYMWWKETTNTWTDITRSHCHLLCKTHFAFANRKEYEAEYKELIMRLNRLMGELYPQ</sequence>
<keyword evidence="2" id="KW-1185">Reference proteome</keyword>
<reference evidence="1" key="1">
    <citation type="submission" date="2023-10" db="EMBL/GenBank/DDBJ databases">
        <title>Genome assembly of Pristionchus species.</title>
        <authorList>
            <person name="Yoshida K."/>
            <person name="Sommer R.J."/>
        </authorList>
    </citation>
    <scope>NUCLEOTIDE SEQUENCE</scope>
    <source>
        <strain evidence="1">RS0144</strain>
    </source>
</reference>
<name>A0AAV5T2C1_9BILA</name>
<evidence type="ECO:0000313" key="2">
    <source>
        <dbReference type="Proteomes" id="UP001432027"/>
    </source>
</evidence>
<evidence type="ECO:0000313" key="1">
    <source>
        <dbReference type="EMBL" id="GMS86490.1"/>
    </source>
</evidence>
<dbReference type="EMBL" id="BTSX01000002">
    <property type="protein sequence ID" value="GMS86490.1"/>
    <property type="molecule type" value="Genomic_DNA"/>
</dbReference>
<dbReference type="AlphaFoldDB" id="A0AAV5T2C1"/>